<organism evidence="1 2">
    <name type="scientific">Melia azedarach</name>
    <name type="common">Chinaberry tree</name>
    <dbReference type="NCBI Taxonomy" id="155640"/>
    <lineage>
        <taxon>Eukaryota</taxon>
        <taxon>Viridiplantae</taxon>
        <taxon>Streptophyta</taxon>
        <taxon>Embryophyta</taxon>
        <taxon>Tracheophyta</taxon>
        <taxon>Spermatophyta</taxon>
        <taxon>Magnoliopsida</taxon>
        <taxon>eudicotyledons</taxon>
        <taxon>Gunneridae</taxon>
        <taxon>Pentapetalae</taxon>
        <taxon>rosids</taxon>
        <taxon>malvids</taxon>
        <taxon>Sapindales</taxon>
        <taxon>Meliaceae</taxon>
        <taxon>Melia</taxon>
    </lineage>
</organism>
<sequence length="300" mass="33975">MDPYLGLTTICLGVTCGRVIYKYFMQNADDDDVSDVQTSDNSVIVRVANRLKEVYEGKTYVGLRIPDPDTGLQQNIDIVLVTQREVVVMSVKNLSENVSINKDGSWICTGEGQQGAIVHPDPVAEVKKQASILESYLERRGIAPQEGRLSYKVILPNPNLRLFSSNLPEVITYDQLVQLKPEHHKLNYILGTAPSWDRLELEGNRFIWGEFLGFKGKQEDILDLRDIKRSKVSRLITKKKTSFVVRILSYPRDLRNEGASDSERKKVMVKSDVKVLFRPENSTKVHKFKLPSILSLSLSP</sequence>
<accession>A0ACC1YDT9</accession>
<evidence type="ECO:0000313" key="1">
    <source>
        <dbReference type="EMBL" id="KAJ4721109.1"/>
    </source>
</evidence>
<dbReference type="Proteomes" id="UP001164539">
    <property type="component" value="Chromosome 4"/>
</dbReference>
<comment type="caution">
    <text evidence="1">The sequence shown here is derived from an EMBL/GenBank/DDBJ whole genome shotgun (WGS) entry which is preliminary data.</text>
</comment>
<gene>
    <name evidence="1" type="ORF">OWV82_008832</name>
</gene>
<name>A0ACC1YDT9_MELAZ</name>
<keyword evidence="2" id="KW-1185">Reference proteome</keyword>
<proteinExistence type="predicted"/>
<reference evidence="1 2" key="1">
    <citation type="journal article" date="2023" name="Science">
        <title>Complex scaffold remodeling in plant triterpene biosynthesis.</title>
        <authorList>
            <person name="De La Pena R."/>
            <person name="Hodgson H."/>
            <person name="Liu J.C."/>
            <person name="Stephenson M.J."/>
            <person name="Martin A.C."/>
            <person name="Owen C."/>
            <person name="Harkess A."/>
            <person name="Leebens-Mack J."/>
            <person name="Jimenez L.E."/>
            <person name="Osbourn A."/>
            <person name="Sattely E.S."/>
        </authorList>
    </citation>
    <scope>NUCLEOTIDE SEQUENCE [LARGE SCALE GENOMIC DNA]</scope>
    <source>
        <strain evidence="2">cv. JPN11</strain>
        <tissue evidence="1">Leaf</tissue>
    </source>
</reference>
<evidence type="ECO:0000313" key="2">
    <source>
        <dbReference type="Proteomes" id="UP001164539"/>
    </source>
</evidence>
<dbReference type="EMBL" id="CM051397">
    <property type="protein sequence ID" value="KAJ4721109.1"/>
    <property type="molecule type" value="Genomic_DNA"/>
</dbReference>
<protein>
    <submittedName>
        <fullName evidence="1">NERD domain-containing protein</fullName>
    </submittedName>
</protein>